<gene>
    <name evidence="3" type="ORF">SAMN06296020_104252</name>
</gene>
<sequence>MFRDKNILIIGGTGTVGQALLRSILKDSPRVVRIYSRDEFKQFLLQEELTHHMKTHNNLRFLLGDVRDEARLDRAMNGIDIVFDLAALKHVPACEYNPFEAVKTNVMGTQNVIECALKNKVKRVIYTSSDKAVAPTNTMGATKLLAERLISSADYSKGQDQTIFAAVRFGNVLDSRGSVLPLWKDQIQRERIITVTEPEMTRFFMHLQEAVTLIRKACEIARGGEIFVLKMPSVKLGDLAKAAIHHYCQELNLDPQTITIKTTGLRPGEKMYEELMTEDEAMYAVEHEDMFCIRPRTKQISQENGIRTCPYSSKLEENLSIDQISRLLLQSRLF</sequence>
<proteinExistence type="inferred from homology"/>
<protein>
    <submittedName>
        <fullName evidence="3">Polysaccharide biosynthesis protein</fullName>
    </submittedName>
</protein>
<dbReference type="InterPro" id="IPR051203">
    <property type="entry name" value="Polysaccharide_Synthase-Rel"/>
</dbReference>
<dbReference type="CDD" id="cd05237">
    <property type="entry name" value="UDP_invert_4-6DH_SDR_e"/>
    <property type="match status" value="1"/>
</dbReference>
<evidence type="ECO:0000313" key="4">
    <source>
        <dbReference type="Proteomes" id="UP001158066"/>
    </source>
</evidence>
<dbReference type="InterPro" id="IPR003869">
    <property type="entry name" value="Polysac_CapD-like"/>
</dbReference>
<evidence type="ECO:0000256" key="1">
    <source>
        <dbReference type="ARBA" id="ARBA00007430"/>
    </source>
</evidence>
<feature type="domain" description="Polysaccharide biosynthesis protein CapD-like" evidence="2">
    <location>
        <begin position="7"/>
        <end position="294"/>
    </location>
</feature>
<dbReference type="PANTHER" id="PTHR43318:SF2">
    <property type="entry name" value="UDP-N-ACETYLGLUCOSAMINE 4,6-DEHYDRATASE (INVERTING)"/>
    <property type="match status" value="1"/>
</dbReference>
<accession>A0AA45WVG6</accession>
<comment type="caution">
    <text evidence="3">The sequence shown here is derived from an EMBL/GenBank/DDBJ whole genome shotgun (WGS) entry which is preliminary data.</text>
</comment>
<comment type="similarity">
    <text evidence="1">Belongs to the polysaccharide synthase family.</text>
</comment>
<evidence type="ECO:0000313" key="3">
    <source>
        <dbReference type="EMBL" id="SMP52519.1"/>
    </source>
</evidence>
<dbReference type="Pfam" id="PF02719">
    <property type="entry name" value="Polysacc_synt_2"/>
    <property type="match status" value="1"/>
</dbReference>
<dbReference type="InterPro" id="IPR036291">
    <property type="entry name" value="NAD(P)-bd_dom_sf"/>
</dbReference>
<keyword evidence="4" id="KW-1185">Reference proteome</keyword>
<dbReference type="RefSeq" id="WP_283408913.1">
    <property type="nucleotide sequence ID" value="NZ_FXUF01000004.1"/>
</dbReference>
<name>A0AA45WVG6_9CLOT</name>
<dbReference type="Proteomes" id="UP001158066">
    <property type="component" value="Unassembled WGS sequence"/>
</dbReference>
<dbReference type="Gene3D" id="3.40.50.720">
    <property type="entry name" value="NAD(P)-binding Rossmann-like Domain"/>
    <property type="match status" value="1"/>
</dbReference>
<evidence type="ECO:0000259" key="2">
    <source>
        <dbReference type="Pfam" id="PF02719"/>
    </source>
</evidence>
<dbReference type="SUPFAM" id="SSF51735">
    <property type="entry name" value="NAD(P)-binding Rossmann-fold domains"/>
    <property type="match status" value="1"/>
</dbReference>
<dbReference type="AlphaFoldDB" id="A0AA45WVG6"/>
<dbReference type="EMBL" id="FXUF01000004">
    <property type="protein sequence ID" value="SMP52519.1"/>
    <property type="molecule type" value="Genomic_DNA"/>
</dbReference>
<reference evidence="3" key="1">
    <citation type="submission" date="2017-05" db="EMBL/GenBank/DDBJ databases">
        <authorList>
            <person name="Varghese N."/>
            <person name="Submissions S."/>
        </authorList>
    </citation>
    <scope>NUCLEOTIDE SEQUENCE</scope>
    <source>
        <strain evidence="3">Su22</strain>
    </source>
</reference>
<organism evidence="3 4">
    <name type="scientific">Anoxynatronum buryatiense</name>
    <dbReference type="NCBI Taxonomy" id="489973"/>
    <lineage>
        <taxon>Bacteria</taxon>
        <taxon>Bacillati</taxon>
        <taxon>Bacillota</taxon>
        <taxon>Clostridia</taxon>
        <taxon>Eubacteriales</taxon>
        <taxon>Clostridiaceae</taxon>
        <taxon>Anoxynatronum</taxon>
    </lineage>
</organism>
<dbReference type="PANTHER" id="PTHR43318">
    <property type="entry name" value="UDP-N-ACETYLGLUCOSAMINE 4,6-DEHYDRATASE"/>
    <property type="match status" value="1"/>
</dbReference>